<keyword evidence="1" id="KW-0479">Metal-binding</keyword>
<evidence type="ECO:0000256" key="2">
    <source>
        <dbReference type="ARBA" id="ARBA00022771"/>
    </source>
</evidence>
<feature type="compositionally biased region" description="Basic and acidic residues" evidence="5">
    <location>
        <begin position="289"/>
        <end position="303"/>
    </location>
</feature>
<feature type="signal peptide" evidence="6">
    <location>
        <begin position="1"/>
        <end position="16"/>
    </location>
</feature>
<dbReference type="EMBL" id="GDJX01013462">
    <property type="protein sequence ID" value="JAT54474.1"/>
    <property type="molecule type" value="Transcribed_RNA"/>
</dbReference>
<gene>
    <name evidence="8" type="primary">DRIP2_1</name>
    <name evidence="8" type="ORF">g.59038</name>
</gene>
<name>A0A1D1YIP3_9ARAE</name>
<dbReference type="PANTHER" id="PTHR46293">
    <property type="entry name" value="E3 UBIQUITIN PROTEIN LIGASE DRIP1"/>
    <property type="match status" value="1"/>
</dbReference>
<dbReference type="SMART" id="SM00184">
    <property type="entry name" value="RING"/>
    <property type="match status" value="1"/>
</dbReference>
<evidence type="ECO:0000313" key="8">
    <source>
        <dbReference type="EMBL" id="JAT54474.1"/>
    </source>
</evidence>
<evidence type="ECO:0000256" key="4">
    <source>
        <dbReference type="PROSITE-ProRule" id="PRU00175"/>
    </source>
</evidence>
<feature type="compositionally biased region" description="Basic residues" evidence="5">
    <location>
        <begin position="51"/>
        <end position="60"/>
    </location>
</feature>
<dbReference type="CDD" id="cd16525">
    <property type="entry name" value="RING-HC_PCGF"/>
    <property type="match status" value="1"/>
</dbReference>
<feature type="region of interest" description="Disordered" evidence="5">
    <location>
        <begin position="39"/>
        <end position="71"/>
    </location>
</feature>
<keyword evidence="3" id="KW-0862">Zinc</keyword>
<evidence type="ECO:0000256" key="5">
    <source>
        <dbReference type="SAM" id="MobiDB-lite"/>
    </source>
</evidence>
<evidence type="ECO:0000256" key="3">
    <source>
        <dbReference type="ARBA" id="ARBA00022833"/>
    </source>
</evidence>
<evidence type="ECO:0000259" key="7">
    <source>
        <dbReference type="PROSITE" id="PS50089"/>
    </source>
</evidence>
<reference evidence="8" key="1">
    <citation type="submission" date="2015-07" db="EMBL/GenBank/DDBJ databases">
        <title>Transcriptome Assembly of Anthurium amnicola.</title>
        <authorList>
            <person name="Suzuki J."/>
        </authorList>
    </citation>
    <scope>NUCLEOTIDE SEQUENCE</scope>
</reference>
<dbReference type="Gene3D" id="3.30.40.10">
    <property type="entry name" value="Zinc/RING finger domain, C3HC4 (zinc finger)"/>
    <property type="match status" value="1"/>
</dbReference>
<feature type="chain" id="PRO_5008900255" evidence="6">
    <location>
        <begin position="17"/>
        <end position="524"/>
    </location>
</feature>
<dbReference type="Pfam" id="PF13923">
    <property type="entry name" value="zf-C3HC4_2"/>
    <property type="match status" value="1"/>
</dbReference>
<protein>
    <submittedName>
        <fullName evidence="8">E3 ubiquitin protein ligase DRIP2</fullName>
    </submittedName>
</protein>
<feature type="domain" description="RING-type" evidence="7">
    <location>
        <begin position="116"/>
        <end position="157"/>
    </location>
</feature>
<evidence type="ECO:0000256" key="6">
    <source>
        <dbReference type="SAM" id="SignalP"/>
    </source>
</evidence>
<evidence type="ECO:0000256" key="1">
    <source>
        <dbReference type="ARBA" id="ARBA00022723"/>
    </source>
</evidence>
<dbReference type="InterPro" id="IPR044807">
    <property type="entry name" value="DRIP1-like"/>
</dbReference>
<feature type="non-terminal residue" evidence="8">
    <location>
        <position position="1"/>
    </location>
</feature>
<sequence>LSLSLSLSFYVLRTLSLLCDQCGVGCRVDARAGGASDCMQGAVRRDDPGPRRRRRRRGRGRGGPGEEGGVRMVREGGEEEMAACAAPGVSGSSSPGAGPAQVVSVKRELLASCMTCPLCHKLLREATTISECLHTFCRKCIYEKVTNEEVDSCPVCNIYLGCTPIEKLRPDHNIQDVRAKIFPFKRRKVKAPEVVPCISLPIRRKERSLSSLVVSTPRVATQSGLTGRRTKAVARKASALRGLSIDEPIKKEDDDAEDHPQCSSSPETPRMSQNKRQNPSSAELSNHASSKDTENGVEPSADKTELWKPLNCLVEAANRTKPLRFNGQGSVAKSEQINGTQNEKIAAHRTKDMDHLPKSKVQDYKNSNARTTPLFAKARRMNGVCRKRAVASRELGTSAQALLDAACIKRERSTSPIWFSLIPAPDLEGNACLPQLSACYLRIKDGGLPVSFIQKYLAKKLDLASETEVEITCRGQTVVPTLALHKLVELWLQTGSSQKAQASVGTSAKDFVMVLAYTHKGPSA</sequence>
<feature type="compositionally biased region" description="Polar residues" evidence="5">
    <location>
        <begin position="261"/>
        <end position="288"/>
    </location>
</feature>
<proteinExistence type="predicted"/>
<dbReference type="GO" id="GO:0008270">
    <property type="term" value="F:zinc ion binding"/>
    <property type="evidence" value="ECO:0007669"/>
    <property type="project" value="UniProtKB-KW"/>
</dbReference>
<dbReference type="SUPFAM" id="SSF57850">
    <property type="entry name" value="RING/U-box"/>
    <property type="match status" value="1"/>
</dbReference>
<feature type="region of interest" description="Disordered" evidence="5">
    <location>
        <begin position="244"/>
        <end position="303"/>
    </location>
</feature>
<dbReference type="PANTHER" id="PTHR46293:SF1">
    <property type="entry name" value="OS03G0632800 PROTEIN"/>
    <property type="match status" value="1"/>
</dbReference>
<dbReference type="InterPro" id="IPR013083">
    <property type="entry name" value="Znf_RING/FYVE/PHD"/>
</dbReference>
<dbReference type="AlphaFoldDB" id="A0A1D1YIP3"/>
<dbReference type="GO" id="GO:0004842">
    <property type="term" value="F:ubiquitin-protein transferase activity"/>
    <property type="evidence" value="ECO:0007669"/>
    <property type="project" value="InterPro"/>
</dbReference>
<dbReference type="InterPro" id="IPR001841">
    <property type="entry name" value="Znf_RING"/>
</dbReference>
<keyword evidence="2 4" id="KW-0863">Zinc-finger</keyword>
<dbReference type="PROSITE" id="PS50089">
    <property type="entry name" value="ZF_RING_2"/>
    <property type="match status" value="1"/>
</dbReference>
<organism evidence="8">
    <name type="scientific">Anthurium amnicola</name>
    <dbReference type="NCBI Taxonomy" id="1678845"/>
    <lineage>
        <taxon>Eukaryota</taxon>
        <taxon>Viridiplantae</taxon>
        <taxon>Streptophyta</taxon>
        <taxon>Embryophyta</taxon>
        <taxon>Tracheophyta</taxon>
        <taxon>Spermatophyta</taxon>
        <taxon>Magnoliopsida</taxon>
        <taxon>Liliopsida</taxon>
        <taxon>Araceae</taxon>
        <taxon>Pothoideae</taxon>
        <taxon>Potheae</taxon>
        <taxon>Anthurium</taxon>
    </lineage>
</organism>
<keyword evidence="6" id="KW-0732">Signal</keyword>
<dbReference type="InterPro" id="IPR017907">
    <property type="entry name" value="Znf_RING_CS"/>
</dbReference>
<accession>A0A1D1YIP3</accession>
<dbReference type="PROSITE" id="PS00518">
    <property type="entry name" value="ZF_RING_1"/>
    <property type="match status" value="1"/>
</dbReference>